<keyword evidence="6 7" id="KW-0505">Motor protein</keyword>
<dbReference type="Gene3D" id="3.40.850.10">
    <property type="entry name" value="Kinesin motor domain"/>
    <property type="match status" value="1"/>
</dbReference>
<evidence type="ECO:0000313" key="11">
    <source>
        <dbReference type="Proteomes" id="UP001202328"/>
    </source>
</evidence>
<reference evidence="10" key="1">
    <citation type="submission" date="2022-04" db="EMBL/GenBank/DDBJ databases">
        <title>A functionally conserved STORR gene fusion in Papaver species that diverged 16.8 million years ago.</title>
        <authorList>
            <person name="Catania T."/>
        </authorList>
    </citation>
    <scope>NUCLEOTIDE SEQUENCE</scope>
    <source>
        <strain evidence="10">S-188037</strain>
    </source>
</reference>
<dbReference type="GO" id="GO:0005524">
    <property type="term" value="F:ATP binding"/>
    <property type="evidence" value="ECO:0007669"/>
    <property type="project" value="UniProtKB-UniRule"/>
</dbReference>
<dbReference type="PANTHER" id="PTHR47972">
    <property type="entry name" value="KINESIN-LIKE PROTEIN KLP-3"/>
    <property type="match status" value="1"/>
</dbReference>
<evidence type="ECO:0000256" key="3">
    <source>
        <dbReference type="ARBA" id="ARBA00022741"/>
    </source>
</evidence>
<comment type="similarity">
    <text evidence="1">Belongs to the TRAFAC class myosin-kinesin ATPase superfamily. Kinesin family. KIN-14 subfamily.</text>
</comment>
<dbReference type="InterPro" id="IPR027417">
    <property type="entry name" value="P-loop_NTPase"/>
</dbReference>
<dbReference type="EMBL" id="JAJJMB010014087">
    <property type="protein sequence ID" value="KAI3862755.1"/>
    <property type="molecule type" value="Genomic_DNA"/>
</dbReference>
<dbReference type="FunFam" id="3.40.850.10:FF:000074">
    <property type="entry name" value="p-loop containing nucleoside triphosphate hydrolase superfamily protein"/>
    <property type="match status" value="1"/>
</dbReference>
<dbReference type="PANTHER" id="PTHR47972:SF23">
    <property type="entry name" value="KINESIN MOTOR DOMAIN-CONTAINING PROTEIN"/>
    <property type="match status" value="1"/>
</dbReference>
<dbReference type="InterPro" id="IPR036961">
    <property type="entry name" value="Kinesin_motor_dom_sf"/>
</dbReference>
<protein>
    <recommendedName>
        <fullName evidence="9">Kinesin motor domain-containing protein</fullName>
    </recommendedName>
</protein>
<evidence type="ECO:0000313" key="10">
    <source>
        <dbReference type="EMBL" id="KAI3862755.1"/>
    </source>
</evidence>
<feature type="coiled-coil region" evidence="8">
    <location>
        <begin position="435"/>
        <end position="476"/>
    </location>
</feature>
<dbReference type="SMART" id="SM00129">
    <property type="entry name" value="KISc"/>
    <property type="match status" value="1"/>
</dbReference>
<proteinExistence type="inferred from homology"/>
<dbReference type="InterPro" id="IPR001752">
    <property type="entry name" value="Kinesin_motor_dom"/>
</dbReference>
<keyword evidence="11" id="KW-1185">Reference proteome</keyword>
<dbReference type="GO" id="GO:0003777">
    <property type="term" value="F:microtubule motor activity"/>
    <property type="evidence" value="ECO:0007669"/>
    <property type="project" value="InterPro"/>
</dbReference>
<gene>
    <name evidence="10" type="ORF">MKW98_008595</name>
</gene>
<evidence type="ECO:0000256" key="1">
    <source>
        <dbReference type="ARBA" id="ARBA00010899"/>
    </source>
</evidence>
<dbReference type="InterPro" id="IPR027640">
    <property type="entry name" value="Kinesin-like_fam"/>
</dbReference>
<dbReference type="AlphaFoldDB" id="A0AAD4S500"/>
<feature type="coiled-coil region" evidence="8">
    <location>
        <begin position="66"/>
        <end position="100"/>
    </location>
</feature>
<accession>A0AAD4S500</accession>
<dbReference type="SUPFAM" id="SSF52540">
    <property type="entry name" value="P-loop containing nucleoside triphosphate hydrolases"/>
    <property type="match status" value="1"/>
</dbReference>
<evidence type="ECO:0000256" key="4">
    <source>
        <dbReference type="ARBA" id="ARBA00022840"/>
    </source>
</evidence>
<name>A0AAD4S500_9MAGN</name>
<dbReference type="Pfam" id="PF00225">
    <property type="entry name" value="Kinesin"/>
    <property type="match status" value="1"/>
</dbReference>
<evidence type="ECO:0000256" key="2">
    <source>
        <dbReference type="ARBA" id="ARBA00022701"/>
    </source>
</evidence>
<keyword evidence="3 7" id="KW-0547">Nucleotide-binding</keyword>
<evidence type="ECO:0000259" key="9">
    <source>
        <dbReference type="PROSITE" id="PS50067"/>
    </source>
</evidence>
<feature type="domain" description="Kinesin motor" evidence="9">
    <location>
        <begin position="100"/>
        <end position="424"/>
    </location>
</feature>
<keyword evidence="5 8" id="KW-0175">Coiled coil</keyword>
<evidence type="ECO:0000256" key="6">
    <source>
        <dbReference type="ARBA" id="ARBA00023175"/>
    </source>
</evidence>
<evidence type="ECO:0000256" key="5">
    <source>
        <dbReference type="ARBA" id="ARBA00023054"/>
    </source>
</evidence>
<dbReference type="Proteomes" id="UP001202328">
    <property type="component" value="Unassembled WGS sequence"/>
</dbReference>
<evidence type="ECO:0000256" key="8">
    <source>
        <dbReference type="SAM" id="Coils"/>
    </source>
</evidence>
<dbReference type="PROSITE" id="PS50067">
    <property type="entry name" value="KINESIN_MOTOR_2"/>
    <property type="match status" value="1"/>
</dbReference>
<comment type="caution">
    <text evidence="10">The sequence shown here is derived from an EMBL/GenBank/DDBJ whole genome shotgun (WGS) entry which is preliminary data.</text>
</comment>
<dbReference type="PRINTS" id="PR00380">
    <property type="entry name" value="KINESINHEAVY"/>
</dbReference>
<dbReference type="GO" id="GO:0008017">
    <property type="term" value="F:microtubule binding"/>
    <property type="evidence" value="ECO:0007669"/>
    <property type="project" value="InterPro"/>
</dbReference>
<sequence length="957" mass="107695">MMESRKSVRNLAKSIHSLLGLKKQLTSNWADSVCNIIKDMSTEEPFTSSVTKSTSENQECDADCIITEIQANLDVLNAQLNQLNIQRKQTLNELLDLKGNIRVFCRIRPLIEEKIVGNPKSVVTLDSSNVILKLGENKSKRYSFDKVFDPGSSQDEVFSEVEPVIKSAVDGYNACIFAYGQTGTGKTFTMEGNHDCPGVVPRAIEELFKQAADSNHTFHITFSMLEIYMGHLRDLLVPQQMRKPMDSMTQSLSIQTDPCGGVEIENLVEIRVNNFNQANKLYGLGSRFRSTASTNSNPSSSRSHCLTRISLTSFDATERRRETNKIWMVDLGGSERVLKTKTWGRRFEEGKAINLSLSALGDVISALQRRRPHVPFRNSKLTQVLKDSLGEDSRTLMLVHVSPKEDDLCESVCSLGFATRVRNIHLGSNESTHTQGKKELAMAKLLEEMKRLENDRQDVKDDIKKLNEELGQLTRTKPPDNEHLEALHRIPETNDNTEKKILQEETVAHSSQLPTFMQPTICSKRRSGIDFTKGLHKKNSVSTRKRKPLSTRAESLCFPIKDASEYGSECSIARTTCLADYETEYSHTTSECEIKTVVLPKQGKPKMGLARSEARNGRHESIKASRIGLSKCFTVENWLQIHNNEPTTCSYNRGNKRVLAIPLPGVKNRCSDQTKIDILHQDEMHNQEFAEKESYYHDKIDKIIDTGVIDDDIVTESITSSPYSRLKMMKKISGSLDDFVVNEARFSPTSPLDISFDRSIKNEDCCGGKERLTKHALEDRENLGDKFTEDRSGYNTSFGMDKKNYIHGNRDSKEPVSKSAFELENLSLNTITPDEATIDLERKVVINQKVQIEDLVSDRSMTGEECVEKDLHKFSPYMELDSTACLHTVQSQGALNLNLNDDSDQEDSIMSAIESQENTGILNLLGQKVQVLCAIALLGLGVHELGFEHDFFYGLMQ</sequence>
<evidence type="ECO:0000256" key="7">
    <source>
        <dbReference type="PROSITE-ProRule" id="PRU00283"/>
    </source>
</evidence>
<keyword evidence="2" id="KW-0493">Microtubule</keyword>
<dbReference type="GO" id="GO:0007018">
    <property type="term" value="P:microtubule-based movement"/>
    <property type="evidence" value="ECO:0007669"/>
    <property type="project" value="InterPro"/>
</dbReference>
<keyword evidence="4 7" id="KW-0067">ATP-binding</keyword>
<organism evidence="10 11">
    <name type="scientific">Papaver atlanticum</name>
    <dbReference type="NCBI Taxonomy" id="357466"/>
    <lineage>
        <taxon>Eukaryota</taxon>
        <taxon>Viridiplantae</taxon>
        <taxon>Streptophyta</taxon>
        <taxon>Embryophyta</taxon>
        <taxon>Tracheophyta</taxon>
        <taxon>Spermatophyta</taxon>
        <taxon>Magnoliopsida</taxon>
        <taxon>Ranunculales</taxon>
        <taxon>Papaveraceae</taxon>
        <taxon>Papaveroideae</taxon>
        <taxon>Papaver</taxon>
    </lineage>
</organism>
<feature type="binding site" evidence="7">
    <location>
        <begin position="180"/>
        <end position="187"/>
    </location>
    <ligand>
        <name>ATP</name>
        <dbReference type="ChEBI" id="CHEBI:30616"/>
    </ligand>
</feature>
<dbReference type="GO" id="GO:0005874">
    <property type="term" value="C:microtubule"/>
    <property type="evidence" value="ECO:0007669"/>
    <property type="project" value="UniProtKB-KW"/>
</dbReference>